<keyword evidence="3" id="KW-1185">Reference proteome</keyword>
<name>A0A8J5T6K0_ZIZPA</name>
<feature type="transmembrane region" description="Helical" evidence="1">
    <location>
        <begin position="52"/>
        <end position="71"/>
    </location>
</feature>
<evidence type="ECO:0000256" key="1">
    <source>
        <dbReference type="SAM" id="Phobius"/>
    </source>
</evidence>
<keyword evidence="1" id="KW-1133">Transmembrane helix</keyword>
<sequence length="106" mass="11332">MPAMSWVQGTVQLCHDSYSFPRVEYLLSLYLIVVALSFFTQNHPSLVVSHHTVTVLLNMAVLPTLVVLASLPPASSSLACRGSGSSPPLSALTTPLYASTDKVSML</sequence>
<evidence type="ECO:0000313" key="2">
    <source>
        <dbReference type="EMBL" id="KAG8070269.1"/>
    </source>
</evidence>
<keyword evidence="1" id="KW-0812">Transmembrane</keyword>
<comment type="caution">
    <text evidence="2">The sequence shown here is derived from an EMBL/GenBank/DDBJ whole genome shotgun (WGS) entry which is preliminary data.</text>
</comment>
<feature type="transmembrane region" description="Helical" evidence="1">
    <location>
        <begin position="23"/>
        <end position="40"/>
    </location>
</feature>
<dbReference type="AlphaFoldDB" id="A0A8J5T6K0"/>
<reference evidence="2" key="1">
    <citation type="journal article" date="2021" name="bioRxiv">
        <title>Whole Genome Assembly and Annotation of Northern Wild Rice, Zizania palustris L., Supports a Whole Genome Duplication in the Zizania Genus.</title>
        <authorList>
            <person name="Haas M."/>
            <person name="Kono T."/>
            <person name="Macchietto M."/>
            <person name="Millas R."/>
            <person name="McGilp L."/>
            <person name="Shao M."/>
            <person name="Duquette J."/>
            <person name="Hirsch C.N."/>
            <person name="Kimball J."/>
        </authorList>
    </citation>
    <scope>NUCLEOTIDE SEQUENCE</scope>
    <source>
        <tissue evidence="2">Fresh leaf tissue</tissue>
    </source>
</reference>
<dbReference type="EMBL" id="JAAALK010000283">
    <property type="protein sequence ID" value="KAG8070269.1"/>
    <property type="molecule type" value="Genomic_DNA"/>
</dbReference>
<reference evidence="2" key="2">
    <citation type="submission" date="2021-02" db="EMBL/GenBank/DDBJ databases">
        <authorList>
            <person name="Kimball J.A."/>
            <person name="Haas M.W."/>
            <person name="Macchietto M."/>
            <person name="Kono T."/>
            <person name="Duquette J."/>
            <person name="Shao M."/>
        </authorList>
    </citation>
    <scope>NUCLEOTIDE SEQUENCE</scope>
    <source>
        <tissue evidence="2">Fresh leaf tissue</tissue>
    </source>
</reference>
<protein>
    <submittedName>
        <fullName evidence="2">Uncharacterized protein</fullName>
    </submittedName>
</protein>
<accession>A0A8J5T6K0</accession>
<gene>
    <name evidence="2" type="ORF">GUJ93_ZPchr0006g45587</name>
</gene>
<keyword evidence="1" id="KW-0472">Membrane</keyword>
<organism evidence="2 3">
    <name type="scientific">Zizania palustris</name>
    <name type="common">Northern wild rice</name>
    <dbReference type="NCBI Taxonomy" id="103762"/>
    <lineage>
        <taxon>Eukaryota</taxon>
        <taxon>Viridiplantae</taxon>
        <taxon>Streptophyta</taxon>
        <taxon>Embryophyta</taxon>
        <taxon>Tracheophyta</taxon>
        <taxon>Spermatophyta</taxon>
        <taxon>Magnoliopsida</taxon>
        <taxon>Liliopsida</taxon>
        <taxon>Poales</taxon>
        <taxon>Poaceae</taxon>
        <taxon>BOP clade</taxon>
        <taxon>Oryzoideae</taxon>
        <taxon>Oryzeae</taxon>
        <taxon>Zizaniinae</taxon>
        <taxon>Zizania</taxon>
    </lineage>
</organism>
<dbReference type="Proteomes" id="UP000729402">
    <property type="component" value="Unassembled WGS sequence"/>
</dbReference>
<proteinExistence type="predicted"/>
<evidence type="ECO:0000313" key="3">
    <source>
        <dbReference type="Proteomes" id="UP000729402"/>
    </source>
</evidence>